<sequence>MIMPSSEEILALQLYQQANTYLAQQQFSEAIASCKTALEYHPNLAPAYKIIGTVEQLQGEFDQAEASYKKALEIEPNFAEVYANLGSLFAQKNDWQSAINCYEKAIEIKPDFGGVYRNLAKVFGQINQQDKANYCWLKAINIEPQNVNLPEYLEVAKALDNQGKFPQAIAIYAKAMAIYPNVAEISYNLGETFVNCEQWESAINAYKQALEIDPDLYYVYSRLGDVFTEQKNYQDAIAAYQECLKLKPDIDWTHFKLGEICQKQGDIKQAIAAYQKGITIQPKLTWPYLKLLELLNHLESWQEIFSNYKELLNNHPDNSAIIYQKLAEVAVRFNKWNQAIKNYQKALEIDPECFDACLQLAQIFLRQGKPIKAIEAYIKAVNIRPHFYWSYWNLWNLLSEHNQLDVVIEIYRQKLQDFADFHVVSMNLGEALSRQGNIQEAITHYRNASHKKLLKNRPEIASQYWDDHHPMHPNFLIIGTQKGGTTSLYNYLSKHPQVLPCIKKEVYFWTMLFYRGLDWYLSHFPHLATSAEFITGEATPHYLETPEVPRRVWEVFPRMKLIVLLRNPIIRSFSHYYHWQRLMWEKRSWQEAFTTELEIMSNLDNIKFNSPSLQEEKQYLARGIYIDFLENWMSVFPREQFLIIRSEDFYEHPQAILNQVLEFLELSPHQLHKYHPFNAGEYEVDRQDPVFQQIREFFQPHNQKLEEFLGRQLNWH</sequence>
<dbReference type="PANTHER" id="PTHR44366:SF1">
    <property type="entry name" value="UDP-N-ACETYLGLUCOSAMINE--PEPTIDE N-ACETYLGLUCOSAMINYLTRANSFERASE 110 KDA SUBUNIT"/>
    <property type="match status" value="1"/>
</dbReference>
<dbReference type="PROSITE" id="PS50293">
    <property type="entry name" value="TPR_REGION"/>
    <property type="match status" value="5"/>
</dbReference>
<dbReference type="InterPro" id="IPR000863">
    <property type="entry name" value="Sulfotransferase_dom"/>
</dbReference>
<feature type="repeat" description="TPR" evidence="1">
    <location>
        <begin position="45"/>
        <end position="78"/>
    </location>
</feature>
<dbReference type="EMBL" id="FO818640">
    <property type="protein sequence ID" value="CDM93803.1"/>
    <property type="molecule type" value="Genomic_DNA"/>
</dbReference>
<dbReference type="Pfam" id="PF14559">
    <property type="entry name" value="TPR_19"/>
    <property type="match status" value="1"/>
</dbReference>
<dbReference type="Gene3D" id="1.25.40.10">
    <property type="entry name" value="Tetratricopeptide repeat domain"/>
    <property type="match status" value="3"/>
</dbReference>
<dbReference type="GO" id="GO:0008146">
    <property type="term" value="F:sulfotransferase activity"/>
    <property type="evidence" value="ECO:0007669"/>
    <property type="project" value="InterPro"/>
</dbReference>
<feature type="repeat" description="TPR" evidence="1">
    <location>
        <begin position="251"/>
        <end position="284"/>
    </location>
</feature>
<dbReference type="Pfam" id="PF13414">
    <property type="entry name" value="TPR_11"/>
    <property type="match status" value="2"/>
</dbReference>
<proteinExistence type="predicted"/>
<gene>
    <name evidence="3" type="ORF">ARTHRO_11476</name>
</gene>
<organism evidence="3 4">
    <name type="scientific">Limnospira indica PCC 8005</name>
    <dbReference type="NCBI Taxonomy" id="376219"/>
    <lineage>
        <taxon>Bacteria</taxon>
        <taxon>Bacillati</taxon>
        <taxon>Cyanobacteriota</taxon>
        <taxon>Cyanophyceae</taxon>
        <taxon>Oscillatoriophycideae</taxon>
        <taxon>Oscillatoriales</taxon>
        <taxon>Sirenicapillariaceae</taxon>
        <taxon>Limnospira</taxon>
    </lineage>
</organism>
<evidence type="ECO:0000313" key="3">
    <source>
        <dbReference type="EMBL" id="CDM93803.1"/>
    </source>
</evidence>
<dbReference type="GO" id="GO:0006493">
    <property type="term" value="P:protein O-linked glycosylation"/>
    <property type="evidence" value="ECO:0007669"/>
    <property type="project" value="InterPro"/>
</dbReference>
<dbReference type="PANTHER" id="PTHR44366">
    <property type="entry name" value="UDP-N-ACETYLGLUCOSAMINE--PEPTIDE N-ACETYLGLUCOSAMINYLTRANSFERASE 110 KDA SUBUNIT"/>
    <property type="match status" value="1"/>
</dbReference>
<dbReference type="Proteomes" id="UP000032946">
    <property type="component" value="Chromosome"/>
</dbReference>
<dbReference type="GO" id="GO:0097363">
    <property type="term" value="F:protein O-acetylglucosaminyltransferase activity"/>
    <property type="evidence" value="ECO:0007669"/>
    <property type="project" value="TreeGrafter"/>
</dbReference>
<dbReference type="InterPro" id="IPR037919">
    <property type="entry name" value="OGT"/>
</dbReference>
<evidence type="ECO:0000259" key="2">
    <source>
        <dbReference type="Pfam" id="PF00685"/>
    </source>
</evidence>
<dbReference type="SUPFAM" id="SSF52540">
    <property type="entry name" value="P-loop containing nucleoside triphosphate hydrolases"/>
    <property type="match status" value="1"/>
</dbReference>
<dbReference type="SMART" id="SM00028">
    <property type="entry name" value="TPR"/>
    <property type="match status" value="11"/>
</dbReference>
<dbReference type="InterPro" id="IPR027417">
    <property type="entry name" value="P-loop_NTPase"/>
</dbReference>
<dbReference type="InterPro" id="IPR019734">
    <property type="entry name" value="TPR_rpt"/>
</dbReference>
<name>A0A9P1KDP7_9CYAN</name>
<evidence type="ECO:0000256" key="1">
    <source>
        <dbReference type="PROSITE-ProRule" id="PRU00339"/>
    </source>
</evidence>
<dbReference type="PROSITE" id="PS50005">
    <property type="entry name" value="TPR"/>
    <property type="match status" value="9"/>
</dbReference>
<reference evidence="3 4" key="1">
    <citation type="submission" date="2014-02" db="EMBL/GenBank/DDBJ databases">
        <authorList>
            <person name="Genoscope - CEA"/>
        </authorList>
    </citation>
    <scope>NUCLEOTIDE SEQUENCE [LARGE SCALE GENOMIC DNA]</scope>
    <source>
        <strain evidence="3 4">PCC 8005</strain>
    </source>
</reference>
<dbReference type="EC" id="2.8.2.-" evidence="3"/>
<keyword evidence="1" id="KW-0802">TPR repeat</keyword>
<protein>
    <submittedName>
        <fullName evidence="3">Sulfotransferase</fullName>
        <ecNumber evidence="3">2.8.2.-</ecNumber>
    </submittedName>
</protein>
<dbReference type="Pfam" id="PF13424">
    <property type="entry name" value="TPR_12"/>
    <property type="match status" value="1"/>
</dbReference>
<feature type="repeat" description="TPR" evidence="1">
    <location>
        <begin position="217"/>
        <end position="250"/>
    </location>
</feature>
<dbReference type="Gene3D" id="3.40.50.300">
    <property type="entry name" value="P-loop containing nucleotide triphosphate hydrolases"/>
    <property type="match status" value="1"/>
</dbReference>
<feature type="repeat" description="TPR" evidence="1">
    <location>
        <begin position="113"/>
        <end position="146"/>
    </location>
</feature>
<dbReference type="Pfam" id="PF00515">
    <property type="entry name" value="TPR_1"/>
    <property type="match status" value="1"/>
</dbReference>
<keyword evidence="3" id="KW-0808">Transferase</keyword>
<feature type="repeat" description="TPR" evidence="1">
    <location>
        <begin position="320"/>
        <end position="353"/>
    </location>
</feature>
<evidence type="ECO:0000313" key="4">
    <source>
        <dbReference type="Proteomes" id="UP000032946"/>
    </source>
</evidence>
<feature type="domain" description="Sulfotransferase" evidence="2">
    <location>
        <begin position="473"/>
        <end position="673"/>
    </location>
</feature>
<dbReference type="SUPFAM" id="SSF48452">
    <property type="entry name" value="TPR-like"/>
    <property type="match status" value="3"/>
</dbReference>
<accession>A0A9P1KDP7</accession>
<keyword evidence="4" id="KW-1185">Reference proteome</keyword>
<dbReference type="InterPro" id="IPR011990">
    <property type="entry name" value="TPR-like_helical_dom_sf"/>
</dbReference>
<feature type="repeat" description="TPR" evidence="1">
    <location>
        <begin position="11"/>
        <end position="44"/>
    </location>
</feature>
<feature type="repeat" description="TPR" evidence="1">
    <location>
        <begin position="354"/>
        <end position="387"/>
    </location>
</feature>
<dbReference type="AlphaFoldDB" id="A0A9P1KDP7"/>
<feature type="repeat" description="TPR" evidence="1">
    <location>
        <begin position="79"/>
        <end position="112"/>
    </location>
</feature>
<feature type="repeat" description="TPR" evidence="1">
    <location>
        <begin position="183"/>
        <end position="216"/>
    </location>
</feature>
<dbReference type="Pfam" id="PF00685">
    <property type="entry name" value="Sulfotransfer_1"/>
    <property type="match status" value="1"/>
</dbReference>